<accession>M2M330</accession>
<dbReference type="GeneID" id="19112007"/>
<dbReference type="Proteomes" id="UP000011761">
    <property type="component" value="Unassembled WGS sequence"/>
</dbReference>
<keyword evidence="2" id="KW-1185">Reference proteome</keyword>
<name>M2M330_BAUPA</name>
<dbReference type="EMBL" id="KB445565">
    <property type="protein sequence ID" value="EMC90941.1"/>
    <property type="molecule type" value="Genomic_DNA"/>
</dbReference>
<proteinExistence type="predicted"/>
<dbReference type="AlphaFoldDB" id="M2M330"/>
<protein>
    <submittedName>
        <fullName evidence="1">Uncharacterized protein</fullName>
    </submittedName>
</protein>
<gene>
    <name evidence="1" type="ORF">BAUCODRAFT_331958</name>
</gene>
<evidence type="ECO:0000313" key="2">
    <source>
        <dbReference type="Proteomes" id="UP000011761"/>
    </source>
</evidence>
<reference evidence="1 2" key="1">
    <citation type="journal article" date="2012" name="PLoS Pathog.">
        <title>Diverse lifestyles and strategies of plant pathogenesis encoded in the genomes of eighteen Dothideomycetes fungi.</title>
        <authorList>
            <person name="Ohm R.A."/>
            <person name="Feau N."/>
            <person name="Henrissat B."/>
            <person name="Schoch C.L."/>
            <person name="Horwitz B.A."/>
            <person name="Barry K.W."/>
            <person name="Condon B.J."/>
            <person name="Copeland A.C."/>
            <person name="Dhillon B."/>
            <person name="Glaser F."/>
            <person name="Hesse C.N."/>
            <person name="Kosti I."/>
            <person name="LaButti K."/>
            <person name="Lindquist E.A."/>
            <person name="Lucas S."/>
            <person name="Salamov A.A."/>
            <person name="Bradshaw R.E."/>
            <person name="Ciuffetti L."/>
            <person name="Hamelin R.C."/>
            <person name="Kema G.H.J."/>
            <person name="Lawrence C."/>
            <person name="Scott J.A."/>
            <person name="Spatafora J.W."/>
            <person name="Turgeon B.G."/>
            <person name="de Wit P.J.G.M."/>
            <person name="Zhong S."/>
            <person name="Goodwin S.B."/>
            <person name="Grigoriev I.V."/>
        </authorList>
    </citation>
    <scope>NUCLEOTIDE SEQUENCE [LARGE SCALE GENOMIC DNA]</scope>
    <source>
        <strain evidence="1 2">UAMH 10762</strain>
    </source>
</reference>
<dbReference type="RefSeq" id="XP_007681873.1">
    <property type="nucleotide sequence ID" value="XM_007683683.1"/>
</dbReference>
<dbReference type="KEGG" id="bcom:BAUCODRAFT_331958"/>
<evidence type="ECO:0000313" key="1">
    <source>
        <dbReference type="EMBL" id="EMC90941.1"/>
    </source>
</evidence>
<sequence>MVVTRPPKCARTLGTRAIMCLKIERLLANVSLGKARATQTKQGTTRWIGLQRSHTWFAVRRKMYRLAVTVAYITIMVNARLRRSRRSSDDIHVNGSILD</sequence>
<organism evidence="1 2">
    <name type="scientific">Baudoinia panamericana (strain UAMH 10762)</name>
    <name type="common">Angels' share fungus</name>
    <name type="synonym">Baudoinia compniacensis (strain UAMH 10762)</name>
    <dbReference type="NCBI Taxonomy" id="717646"/>
    <lineage>
        <taxon>Eukaryota</taxon>
        <taxon>Fungi</taxon>
        <taxon>Dikarya</taxon>
        <taxon>Ascomycota</taxon>
        <taxon>Pezizomycotina</taxon>
        <taxon>Dothideomycetes</taxon>
        <taxon>Dothideomycetidae</taxon>
        <taxon>Mycosphaerellales</taxon>
        <taxon>Teratosphaeriaceae</taxon>
        <taxon>Baudoinia</taxon>
    </lineage>
</organism>
<dbReference type="HOGENOM" id="CLU_2319971_0_0_1"/>